<evidence type="ECO:0008006" key="4">
    <source>
        <dbReference type="Google" id="ProtNLM"/>
    </source>
</evidence>
<feature type="signal peptide" evidence="1">
    <location>
        <begin position="1"/>
        <end position="19"/>
    </location>
</feature>
<name>A0A1N6PKD9_9GAMM</name>
<dbReference type="PROSITE" id="PS51257">
    <property type="entry name" value="PROKAR_LIPOPROTEIN"/>
    <property type="match status" value="1"/>
</dbReference>
<dbReference type="STRING" id="1604334.SAMN05421546_0649"/>
<gene>
    <name evidence="2" type="ORF">SAMN05421546_0649</name>
</gene>
<organism evidence="2 3">
    <name type="scientific">Solilutibacter tolerans</name>
    <dbReference type="NCBI Taxonomy" id="1604334"/>
    <lineage>
        <taxon>Bacteria</taxon>
        <taxon>Pseudomonadati</taxon>
        <taxon>Pseudomonadota</taxon>
        <taxon>Gammaproteobacteria</taxon>
        <taxon>Lysobacterales</taxon>
        <taxon>Lysobacteraceae</taxon>
        <taxon>Solilutibacter</taxon>
    </lineage>
</organism>
<accession>A0A1N6PKD9</accession>
<dbReference type="AlphaFoldDB" id="A0A1N6PKD9"/>
<dbReference type="EMBL" id="FTLW01000001">
    <property type="protein sequence ID" value="SIQ04825.1"/>
    <property type="molecule type" value="Genomic_DNA"/>
</dbReference>
<evidence type="ECO:0000256" key="1">
    <source>
        <dbReference type="SAM" id="SignalP"/>
    </source>
</evidence>
<keyword evidence="1" id="KW-0732">Signal</keyword>
<sequence length="135" mass="14457">MRTLLLVVAMSLVACQSSGNGGNASTSSTTSALENHTLGTGQSVSLPDRSTLTYVRVVADSRCRPDVQCIRAGDADIEFKWTPVAGNPLTTALNSDPRNQQNAPNSARFGRWQVVLKGLDWEEPPRATLTISQAD</sequence>
<dbReference type="OrthoDB" id="163809at2"/>
<evidence type="ECO:0000313" key="3">
    <source>
        <dbReference type="Proteomes" id="UP000241788"/>
    </source>
</evidence>
<protein>
    <recommendedName>
        <fullName evidence="4">Lipoprotein</fullName>
    </recommendedName>
</protein>
<dbReference type="Proteomes" id="UP000241788">
    <property type="component" value="Unassembled WGS sequence"/>
</dbReference>
<dbReference type="RefSeq" id="WP_076585170.1">
    <property type="nucleotide sequence ID" value="NZ_FTLW01000001.1"/>
</dbReference>
<evidence type="ECO:0000313" key="2">
    <source>
        <dbReference type="EMBL" id="SIQ04825.1"/>
    </source>
</evidence>
<feature type="chain" id="PRO_5012817124" description="Lipoprotein" evidence="1">
    <location>
        <begin position="20"/>
        <end position="135"/>
    </location>
</feature>
<keyword evidence="3" id="KW-1185">Reference proteome</keyword>
<reference evidence="3" key="1">
    <citation type="submission" date="2017-01" db="EMBL/GenBank/DDBJ databases">
        <authorList>
            <person name="Varghese N."/>
            <person name="Submissions S."/>
        </authorList>
    </citation>
    <scope>NUCLEOTIDE SEQUENCE [LARGE SCALE GENOMIC DNA]</scope>
    <source>
        <strain evidence="3">UM1</strain>
    </source>
</reference>
<proteinExistence type="predicted"/>